<dbReference type="Proteomes" id="UP000579605">
    <property type="component" value="Unassembled WGS sequence"/>
</dbReference>
<evidence type="ECO:0000259" key="2">
    <source>
        <dbReference type="Pfam" id="PF00326"/>
    </source>
</evidence>
<protein>
    <submittedName>
        <fullName evidence="3">Dipeptidyl aminopeptidase/acylaminoacyl peptidase</fullName>
    </submittedName>
</protein>
<name>A0A852ZID7_9ACTN</name>
<dbReference type="PANTHER" id="PTHR42776">
    <property type="entry name" value="SERINE PEPTIDASE S9 FAMILY MEMBER"/>
    <property type="match status" value="1"/>
</dbReference>
<dbReference type="InterPro" id="IPR029058">
    <property type="entry name" value="AB_hydrolase_fold"/>
</dbReference>
<feature type="domain" description="Peptidase S9 prolyl oligopeptidase catalytic" evidence="2">
    <location>
        <begin position="229"/>
        <end position="426"/>
    </location>
</feature>
<dbReference type="SUPFAM" id="SSF69304">
    <property type="entry name" value="Tricorn protease N-terminal domain"/>
    <property type="match status" value="1"/>
</dbReference>
<dbReference type="RefSeq" id="WP_179790283.1">
    <property type="nucleotide sequence ID" value="NZ_BAAARR010000029.1"/>
</dbReference>
<dbReference type="SUPFAM" id="SSF53474">
    <property type="entry name" value="alpha/beta-Hydrolases"/>
    <property type="match status" value="1"/>
</dbReference>
<proteinExistence type="predicted"/>
<organism evidence="3 4">
    <name type="scientific">Actinopolymorpha rutila</name>
    <dbReference type="NCBI Taxonomy" id="446787"/>
    <lineage>
        <taxon>Bacteria</taxon>
        <taxon>Bacillati</taxon>
        <taxon>Actinomycetota</taxon>
        <taxon>Actinomycetes</taxon>
        <taxon>Propionibacteriales</taxon>
        <taxon>Actinopolymorphaceae</taxon>
        <taxon>Actinopolymorpha</taxon>
    </lineage>
</organism>
<gene>
    <name evidence="3" type="ORF">F4554_005509</name>
</gene>
<dbReference type="GO" id="GO:0006508">
    <property type="term" value="P:proteolysis"/>
    <property type="evidence" value="ECO:0007669"/>
    <property type="project" value="InterPro"/>
</dbReference>
<evidence type="ECO:0000313" key="3">
    <source>
        <dbReference type="EMBL" id="NYH92871.1"/>
    </source>
</evidence>
<evidence type="ECO:0000256" key="1">
    <source>
        <dbReference type="ARBA" id="ARBA00022801"/>
    </source>
</evidence>
<reference evidence="3 4" key="1">
    <citation type="submission" date="2020-07" db="EMBL/GenBank/DDBJ databases">
        <title>Sequencing the genomes of 1000 actinobacteria strains.</title>
        <authorList>
            <person name="Klenk H.-P."/>
        </authorList>
    </citation>
    <scope>NUCLEOTIDE SEQUENCE [LARGE SCALE GENOMIC DNA]</scope>
    <source>
        <strain evidence="3 4">DSM 18448</strain>
    </source>
</reference>
<accession>A0A852ZID7</accession>
<comment type="caution">
    <text evidence="3">The sequence shown here is derived from an EMBL/GenBank/DDBJ whole genome shotgun (WGS) entry which is preliminary data.</text>
</comment>
<evidence type="ECO:0000313" key="4">
    <source>
        <dbReference type="Proteomes" id="UP000579605"/>
    </source>
</evidence>
<dbReference type="PANTHER" id="PTHR42776:SF27">
    <property type="entry name" value="DIPEPTIDYL PEPTIDASE FAMILY MEMBER 6"/>
    <property type="match status" value="1"/>
</dbReference>
<sequence>MTTEQPDPRKRRSCEDALVGADPDADVDLADFVGYTTCVTRSGAGRVALLNSDCDPQFPWWFRLLVRDCHGWVAVLPPDLRLAGPLTWSPDGSVLTVAAFRGIRRSVVAVEPDSGHWWWVNPDDDASYVDVAPGAAGRYVEAVRVELDGFRTRLRIDRDGRAVQVNQNTDSHRDERATYRLLRWPSQAGTLEGVLAVPVGRGNGPWPLVVELHGGPVAAFQAGDVGHLPQWCARGFAALMPEFRASGILGPDAMWQAFRGDGLPNADLEVAEICAAVSAAGETGLVDLEQAYVIGHSYGGYLVNRIVTNAHPFRAAVCWEGLADLRLLTGTSLQMQNRWRGGSPDERPDAWAATSPVERANRVTVPMLLVYGEHGLAVPHGEAWHAALRQHGVLSEYVVYPGEGHLLTGPNEADLLDRAASWFRSVSEQAG</sequence>
<dbReference type="InterPro" id="IPR001375">
    <property type="entry name" value="Peptidase_S9_cat"/>
</dbReference>
<keyword evidence="4" id="KW-1185">Reference proteome</keyword>
<keyword evidence="1" id="KW-0378">Hydrolase</keyword>
<dbReference type="Gene3D" id="3.40.50.1820">
    <property type="entry name" value="alpha/beta hydrolase"/>
    <property type="match status" value="1"/>
</dbReference>
<dbReference type="AlphaFoldDB" id="A0A852ZID7"/>
<keyword evidence="3" id="KW-0645">Protease</keyword>
<keyword evidence="3" id="KW-0031">Aminopeptidase</keyword>
<dbReference type="GO" id="GO:0004252">
    <property type="term" value="F:serine-type endopeptidase activity"/>
    <property type="evidence" value="ECO:0007669"/>
    <property type="project" value="TreeGrafter"/>
</dbReference>
<dbReference type="GO" id="GO:0004177">
    <property type="term" value="F:aminopeptidase activity"/>
    <property type="evidence" value="ECO:0007669"/>
    <property type="project" value="UniProtKB-KW"/>
</dbReference>
<dbReference type="Pfam" id="PF00326">
    <property type="entry name" value="Peptidase_S9"/>
    <property type="match status" value="1"/>
</dbReference>
<dbReference type="EMBL" id="JACBZH010000001">
    <property type="protein sequence ID" value="NYH92871.1"/>
    <property type="molecule type" value="Genomic_DNA"/>
</dbReference>